<evidence type="ECO:0000256" key="1">
    <source>
        <dbReference type="ARBA" id="ARBA00004496"/>
    </source>
</evidence>
<dbReference type="Proteomes" id="UP000054166">
    <property type="component" value="Unassembled WGS sequence"/>
</dbReference>
<keyword evidence="10" id="KW-1185">Reference proteome</keyword>
<sequence length="736" mass="84878">MPTHAPLDESIDYSDIEAKYQVHFNDGLDNTLVVDGVPIIDKSKLDKLLAKIAKEFSRKGAPIRIDDVFVPWDDSKDKSKGYLFIEFRTADEAAFALTAMDGFPFDARHTFKVNHFTDIERYTEIDEAYVEPKAEEYQPREHLRAWLGDPQGRDQYVTFRGDEVEVYWHGKPSQCKLAYKHPTPNWTDLYVSWSPLGTYFVTLHRPGMRLWGGPSWTAQQKFAHPLVKLLDFSPCEQYLVTWSHDPIVVPEGALQGPQYFSPEDEGNNLAVWDVKSGNLLRTFPTTNDEADDPLQKRQMQWPALKWSADDKYVARVTSGQQISVYELPSMGLQGKKSIKIEGVVDFEWCPQGDKDREDGEIDAKGGKGPKKARENMLAYWTPEVANQPARVTLIGFPSRDILRQTNLFNVTECKLYWQNHGDFLCVKVDRHTKTKKSIFCNLEIFRVREKGYPVEVVELKDTVTDFSWEPKGERFAIVSSNDPNLGNPGPGTTIKTDVSFYQLERGKNFRLLKTLPGRTSNTIRWSPRGRHVVLATVGSSTKSELEFWDLDFNSDDRREGQVSNQEWGSGIQQLGTADHYGVTDVEWDPSGRYLATSASSWRHTLENGFAIWDFRGQELQKHILDRFKQILWRPRPRTLLTKDQQRLIRKNLREYSRAFDEEDAAEDSLDSAELIANRKRLVDEWNAWRVKCKLDVRDETKSKGQKLDAEKEHAEKEEIEIWVDEVIEQIEEEVVE</sequence>
<keyword evidence="4 6" id="KW-0694">RNA-binding</keyword>
<dbReference type="GO" id="GO:0005852">
    <property type="term" value="C:eukaryotic translation initiation factor 3 complex"/>
    <property type="evidence" value="ECO:0007669"/>
    <property type="project" value="UniProtKB-UniRule"/>
</dbReference>
<dbReference type="InterPro" id="IPR015943">
    <property type="entry name" value="WD40/YVTN_repeat-like_dom_sf"/>
</dbReference>
<dbReference type="GO" id="GO:0003723">
    <property type="term" value="F:RNA binding"/>
    <property type="evidence" value="ECO:0007669"/>
    <property type="project" value="UniProtKB-UniRule"/>
</dbReference>
<comment type="subcellular location">
    <subcellularLocation>
        <location evidence="1 6 7">Cytoplasm</location>
    </subcellularLocation>
</comment>
<dbReference type="CDD" id="cd12278">
    <property type="entry name" value="RRM_eIF3B"/>
    <property type="match status" value="1"/>
</dbReference>
<evidence type="ECO:0000313" key="9">
    <source>
        <dbReference type="EMBL" id="KIM85337.1"/>
    </source>
</evidence>
<evidence type="ECO:0000256" key="6">
    <source>
        <dbReference type="HAMAP-Rule" id="MF_03001"/>
    </source>
</evidence>
<comment type="function">
    <text evidence="7">Component of the eukaryotic translation initiation factor 3 (eIF-3) complex, which is involved in protein synthesis and, together with other initiation factors, stimulates binding of mRNA and methionyl-tRNAi to the 40S ribosome.</text>
</comment>
<dbReference type="InterPro" id="IPR011400">
    <property type="entry name" value="EIF3B"/>
</dbReference>
<dbReference type="GO" id="GO:0003743">
    <property type="term" value="F:translation initiation factor activity"/>
    <property type="evidence" value="ECO:0007669"/>
    <property type="project" value="UniProtKB-UniRule"/>
</dbReference>
<comment type="similarity">
    <text evidence="6 7">Belongs to the eIF-3 subunit B family.</text>
</comment>
<dbReference type="PANTHER" id="PTHR14068">
    <property type="entry name" value="EUKARYOTIC TRANSLATION INITIATION FACTOR 3 EIF3 -RELATED"/>
    <property type="match status" value="1"/>
</dbReference>
<proteinExistence type="inferred from homology"/>
<dbReference type="OrthoDB" id="10250414at2759"/>
<dbReference type="FunFam" id="2.130.10.10:FF:000947">
    <property type="entry name" value="Eukaryotic translation initiation factor 3 subunit B"/>
    <property type="match status" value="1"/>
</dbReference>
<comment type="function">
    <text evidence="6">RNA-binding component of the eukaryotic translation initiation factor 3 (eIF-3) complex, which is involved in protein synthesis of a specialized repertoire of mRNAs and, together with other initiation factors, stimulates binding of mRNA and methionyl-tRNAi to the 40S ribosome. The eIF-3 complex specifically targets and initiates translation of a subset of mRNAs involved in cell proliferation.</text>
</comment>
<gene>
    <name evidence="6" type="primary">PRT1</name>
    <name evidence="9" type="ORF">PILCRDRAFT_66422</name>
</gene>
<dbReference type="InterPro" id="IPR013979">
    <property type="entry name" value="TIF_beta_prop-like"/>
</dbReference>
<dbReference type="Pfam" id="PF08662">
    <property type="entry name" value="eIF2A"/>
    <property type="match status" value="1"/>
</dbReference>
<keyword evidence="2 6" id="KW-0963">Cytoplasm</keyword>
<organism evidence="9 10">
    <name type="scientific">Piloderma croceum (strain F 1598)</name>
    <dbReference type="NCBI Taxonomy" id="765440"/>
    <lineage>
        <taxon>Eukaryota</taxon>
        <taxon>Fungi</taxon>
        <taxon>Dikarya</taxon>
        <taxon>Basidiomycota</taxon>
        <taxon>Agaricomycotina</taxon>
        <taxon>Agaricomycetes</taxon>
        <taxon>Agaricomycetidae</taxon>
        <taxon>Atheliales</taxon>
        <taxon>Atheliaceae</taxon>
        <taxon>Piloderma</taxon>
    </lineage>
</organism>
<dbReference type="SUPFAM" id="SSF54928">
    <property type="entry name" value="RNA-binding domain, RBD"/>
    <property type="match status" value="1"/>
</dbReference>
<dbReference type="InterPro" id="IPR012677">
    <property type="entry name" value="Nucleotide-bd_a/b_plait_sf"/>
</dbReference>
<evidence type="ECO:0000256" key="7">
    <source>
        <dbReference type="PIRNR" id="PIRNR036424"/>
    </source>
</evidence>
<evidence type="ECO:0000256" key="2">
    <source>
        <dbReference type="ARBA" id="ARBA00022490"/>
    </source>
</evidence>
<keyword evidence="5 6" id="KW-0648">Protein biosynthesis</keyword>
<dbReference type="PANTHER" id="PTHR14068:SF0">
    <property type="entry name" value="EUKARYOTIC TRANSLATION INITIATION FACTOR 3 SUBUNIT B"/>
    <property type="match status" value="1"/>
</dbReference>
<evidence type="ECO:0000259" key="8">
    <source>
        <dbReference type="PROSITE" id="PS50102"/>
    </source>
</evidence>
<keyword evidence="3 6" id="KW-0396">Initiation factor</keyword>
<evidence type="ECO:0000256" key="3">
    <source>
        <dbReference type="ARBA" id="ARBA00022540"/>
    </source>
</evidence>
<name>A0A0C3C6P0_PILCF</name>
<protein>
    <recommendedName>
        <fullName evidence="6">Eukaryotic translation initiation factor 3 subunit B</fullName>
        <shortName evidence="6">eIF3b</shortName>
    </recommendedName>
    <alternativeName>
        <fullName evidence="6">Eukaryotic translation initiation factor 3 90 kDa subunit homolog</fullName>
        <shortName evidence="6">eIF3 p90</shortName>
    </alternativeName>
    <alternativeName>
        <fullName evidence="6">Translation initiation factor eIF3, p90 subunit homolog</fullName>
    </alternativeName>
</protein>
<dbReference type="Gene3D" id="3.30.70.330">
    <property type="match status" value="1"/>
</dbReference>
<dbReference type="GO" id="GO:0033290">
    <property type="term" value="C:eukaryotic 48S preinitiation complex"/>
    <property type="evidence" value="ECO:0007669"/>
    <property type="project" value="UniProtKB-UniRule"/>
</dbReference>
<dbReference type="Gene3D" id="2.130.10.10">
    <property type="entry name" value="YVTN repeat-like/Quinoprotein amine dehydrogenase"/>
    <property type="match status" value="2"/>
</dbReference>
<dbReference type="GO" id="GO:0001732">
    <property type="term" value="P:formation of cytoplasmic translation initiation complex"/>
    <property type="evidence" value="ECO:0007669"/>
    <property type="project" value="UniProtKB-UniRule"/>
</dbReference>
<dbReference type="GO" id="GO:0016282">
    <property type="term" value="C:eukaryotic 43S preinitiation complex"/>
    <property type="evidence" value="ECO:0007669"/>
    <property type="project" value="UniProtKB-UniRule"/>
</dbReference>
<comment type="subunit">
    <text evidence="6 7">Component of the eukaryotic translation initiation factor 3 (eIF-3) complex.</text>
</comment>
<dbReference type="InterPro" id="IPR035979">
    <property type="entry name" value="RBD_domain_sf"/>
</dbReference>
<dbReference type="STRING" id="765440.A0A0C3C6P0"/>
<dbReference type="InParanoid" id="A0A0C3C6P0"/>
<dbReference type="GO" id="GO:0031369">
    <property type="term" value="F:translation initiation factor binding"/>
    <property type="evidence" value="ECO:0007669"/>
    <property type="project" value="InterPro"/>
</dbReference>
<reference evidence="9 10" key="1">
    <citation type="submission" date="2014-04" db="EMBL/GenBank/DDBJ databases">
        <authorList>
            <consortium name="DOE Joint Genome Institute"/>
            <person name="Kuo A."/>
            <person name="Tarkka M."/>
            <person name="Buscot F."/>
            <person name="Kohler A."/>
            <person name="Nagy L.G."/>
            <person name="Floudas D."/>
            <person name="Copeland A."/>
            <person name="Barry K.W."/>
            <person name="Cichocki N."/>
            <person name="Veneault-Fourrey C."/>
            <person name="LaButti K."/>
            <person name="Lindquist E.A."/>
            <person name="Lipzen A."/>
            <person name="Lundell T."/>
            <person name="Morin E."/>
            <person name="Murat C."/>
            <person name="Sun H."/>
            <person name="Tunlid A."/>
            <person name="Henrissat B."/>
            <person name="Grigoriev I.V."/>
            <person name="Hibbett D.S."/>
            <person name="Martin F."/>
            <person name="Nordberg H.P."/>
            <person name="Cantor M.N."/>
            <person name="Hua S.X."/>
        </authorList>
    </citation>
    <scope>NUCLEOTIDE SEQUENCE [LARGE SCALE GENOMIC DNA]</scope>
    <source>
        <strain evidence="9 10">F 1598</strain>
    </source>
</reference>
<evidence type="ECO:0000256" key="4">
    <source>
        <dbReference type="ARBA" id="ARBA00022884"/>
    </source>
</evidence>
<dbReference type="InterPro" id="IPR000504">
    <property type="entry name" value="RRM_dom"/>
</dbReference>
<dbReference type="EMBL" id="KN832985">
    <property type="protein sequence ID" value="KIM85337.1"/>
    <property type="molecule type" value="Genomic_DNA"/>
</dbReference>
<dbReference type="InterPro" id="IPR034363">
    <property type="entry name" value="eIF3B_RRM"/>
</dbReference>
<dbReference type="FunCoup" id="A0A0C3C6P0">
    <property type="interactions" value="934"/>
</dbReference>
<reference evidence="10" key="2">
    <citation type="submission" date="2015-01" db="EMBL/GenBank/DDBJ databases">
        <title>Evolutionary Origins and Diversification of the Mycorrhizal Mutualists.</title>
        <authorList>
            <consortium name="DOE Joint Genome Institute"/>
            <consortium name="Mycorrhizal Genomics Consortium"/>
            <person name="Kohler A."/>
            <person name="Kuo A."/>
            <person name="Nagy L.G."/>
            <person name="Floudas D."/>
            <person name="Copeland A."/>
            <person name="Barry K.W."/>
            <person name="Cichocki N."/>
            <person name="Veneault-Fourrey C."/>
            <person name="LaButti K."/>
            <person name="Lindquist E.A."/>
            <person name="Lipzen A."/>
            <person name="Lundell T."/>
            <person name="Morin E."/>
            <person name="Murat C."/>
            <person name="Riley R."/>
            <person name="Ohm R."/>
            <person name="Sun H."/>
            <person name="Tunlid A."/>
            <person name="Henrissat B."/>
            <person name="Grigoriev I.V."/>
            <person name="Hibbett D.S."/>
            <person name="Martin F."/>
        </authorList>
    </citation>
    <scope>NUCLEOTIDE SEQUENCE [LARGE SCALE GENOMIC DNA]</scope>
    <source>
        <strain evidence="10">F 1598</strain>
    </source>
</reference>
<dbReference type="PIRSF" id="PIRSF036424">
    <property type="entry name" value="eIF3b"/>
    <property type="match status" value="1"/>
</dbReference>
<dbReference type="HOGENOM" id="CLU_011152_4_0_1"/>
<dbReference type="PROSITE" id="PS50102">
    <property type="entry name" value="RRM"/>
    <property type="match status" value="1"/>
</dbReference>
<evidence type="ECO:0000313" key="10">
    <source>
        <dbReference type="Proteomes" id="UP000054166"/>
    </source>
</evidence>
<dbReference type="HAMAP" id="MF_03001">
    <property type="entry name" value="eIF3b"/>
    <property type="match status" value="1"/>
</dbReference>
<dbReference type="SUPFAM" id="SSF82171">
    <property type="entry name" value="DPP6 N-terminal domain-like"/>
    <property type="match status" value="1"/>
</dbReference>
<dbReference type="AlphaFoldDB" id="A0A0C3C6P0"/>
<feature type="domain" description="RRM" evidence="8">
    <location>
        <begin position="30"/>
        <end position="118"/>
    </location>
</feature>
<evidence type="ECO:0000256" key="5">
    <source>
        <dbReference type="ARBA" id="ARBA00022917"/>
    </source>
</evidence>
<accession>A0A0C3C6P0</accession>
<dbReference type="SMART" id="SM00360">
    <property type="entry name" value="RRM"/>
    <property type="match status" value="1"/>
</dbReference>